<feature type="transmembrane region" description="Helical" evidence="6">
    <location>
        <begin position="21"/>
        <end position="38"/>
    </location>
</feature>
<dbReference type="SUPFAM" id="SSF103473">
    <property type="entry name" value="MFS general substrate transporter"/>
    <property type="match status" value="1"/>
</dbReference>
<dbReference type="InterPro" id="IPR036259">
    <property type="entry name" value="MFS_trans_sf"/>
</dbReference>
<keyword evidence="9" id="KW-1185">Reference proteome</keyword>
<evidence type="ECO:0000256" key="1">
    <source>
        <dbReference type="ARBA" id="ARBA00004141"/>
    </source>
</evidence>
<dbReference type="Pfam" id="PF07690">
    <property type="entry name" value="MFS_1"/>
    <property type="match status" value="1"/>
</dbReference>
<feature type="transmembrane region" description="Helical" evidence="6">
    <location>
        <begin position="489"/>
        <end position="509"/>
    </location>
</feature>
<dbReference type="InterPro" id="IPR044770">
    <property type="entry name" value="MFS_spinster-like"/>
</dbReference>
<dbReference type="EMBL" id="JAROCY010000008">
    <property type="protein sequence ID" value="MDF8333618.1"/>
    <property type="molecule type" value="Genomic_DNA"/>
</dbReference>
<evidence type="ECO:0000256" key="4">
    <source>
        <dbReference type="ARBA" id="ARBA00022989"/>
    </source>
</evidence>
<evidence type="ECO:0000259" key="7">
    <source>
        <dbReference type="PROSITE" id="PS50850"/>
    </source>
</evidence>
<feature type="transmembrane region" description="Helical" evidence="6">
    <location>
        <begin position="92"/>
        <end position="111"/>
    </location>
</feature>
<feature type="transmembrane region" description="Helical" evidence="6">
    <location>
        <begin position="61"/>
        <end position="80"/>
    </location>
</feature>
<gene>
    <name evidence="8" type="ORF">POM99_10430</name>
</gene>
<keyword evidence="5 6" id="KW-0472">Membrane</keyword>
<feature type="transmembrane region" description="Helical" evidence="6">
    <location>
        <begin position="458"/>
        <end position="477"/>
    </location>
</feature>
<comment type="caution">
    <text evidence="8">The sequence shown here is derived from an EMBL/GenBank/DDBJ whole genome shotgun (WGS) entry which is preliminary data.</text>
</comment>
<dbReference type="Gene3D" id="1.20.1250.20">
    <property type="entry name" value="MFS general substrate transporter like domains"/>
    <property type="match status" value="2"/>
</dbReference>
<comment type="subcellular location">
    <subcellularLocation>
        <location evidence="1">Membrane</location>
        <topology evidence="1">Multi-pass membrane protein</topology>
    </subcellularLocation>
</comment>
<reference evidence="8 9" key="1">
    <citation type="submission" date="2023-03" db="EMBL/GenBank/DDBJ databases">
        <title>Novosphingobium cyanobacteriorum sp. nov., isolated from a eutrophic reservoir during the Microcystis bloom period.</title>
        <authorList>
            <person name="Kang M."/>
            <person name="Le V."/>
            <person name="Ko S.-R."/>
            <person name="Lee S.-A."/>
            <person name="Ahn C.-Y."/>
        </authorList>
    </citation>
    <scope>NUCLEOTIDE SEQUENCE [LARGE SCALE GENOMIC DNA]</scope>
    <source>
        <strain evidence="8 9">HBC54</strain>
    </source>
</reference>
<feature type="transmembrane region" description="Helical" evidence="6">
    <location>
        <begin position="422"/>
        <end position="446"/>
    </location>
</feature>
<feature type="transmembrane region" description="Helical" evidence="6">
    <location>
        <begin position="361"/>
        <end position="384"/>
    </location>
</feature>
<keyword evidence="4 6" id="KW-1133">Transmembrane helix</keyword>
<dbReference type="Proteomes" id="UP001222770">
    <property type="component" value="Unassembled WGS sequence"/>
</dbReference>
<evidence type="ECO:0000256" key="6">
    <source>
        <dbReference type="SAM" id="Phobius"/>
    </source>
</evidence>
<dbReference type="PROSITE" id="PS50850">
    <property type="entry name" value="MFS"/>
    <property type="match status" value="1"/>
</dbReference>
<dbReference type="InterPro" id="IPR020846">
    <property type="entry name" value="MFS_dom"/>
</dbReference>
<organism evidence="8 9">
    <name type="scientific">Novosphingobium cyanobacteriorum</name>
    <dbReference type="NCBI Taxonomy" id="3024215"/>
    <lineage>
        <taxon>Bacteria</taxon>
        <taxon>Pseudomonadati</taxon>
        <taxon>Pseudomonadota</taxon>
        <taxon>Alphaproteobacteria</taxon>
        <taxon>Sphingomonadales</taxon>
        <taxon>Sphingomonadaceae</taxon>
        <taxon>Novosphingobium</taxon>
    </lineage>
</organism>
<keyword evidence="3 6" id="KW-0812">Transmembrane</keyword>
<feature type="transmembrane region" description="Helical" evidence="6">
    <location>
        <begin position="266"/>
        <end position="285"/>
    </location>
</feature>
<protein>
    <submittedName>
        <fullName evidence="8">MFS transporter</fullName>
    </submittedName>
</protein>
<evidence type="ECO:0000256" key="2">
    <source>
        <dbReference type="ARBA" id="ARBA00022448"/>
    </source>
</evidence>
<dbReference type="InterPro" id="IPR011701">
    <property type="entry name" value="MFS"/>
</dbReference>
<evidence type="ECO:0000313" key="9">
    <source>
        <dbReference type="Proteomes" id="UP001222770"/>
    </source>
</evidence>
<feature type="transmembrane region" description="Helical" evidence="6">
    <location>
        <begin position="150"/>
        <end position="177"/>
    </location>
</feature>
<feature type="transmembrane region" description="Helical" evidence="6">
    <location>
        <begin position="291"/>
        <end position="308"/>
    </location>
</feature>
<feature type="transmembrane region" description="Helical" evidence="6">
    <location>
        <begin position="189"/>
        <end position="210"/>
    </location>
</feature>
<keyword evidence="2" id="KW-0813">Transport</keyword>
<dbReference type="PANTHER" id="PTHR23505:SF79">
    <property type="entry name" value="PROTEIN SPINSTER"/>
    <property type="match status" value="1"/>
</dbReference>
<dbReference type="PANTHER" id="PTHR23505">
    <property type="entry name" value="SPINSTER"/>
    <property type="match status" value="1"/>
</dbReference>
<evidence type="ECO:0000256" key="5">
    <source>
        <dbReference type="ARBA" id="ARBA00023136"/>
    </source>
</evidence>
<proteinExistence type="predicted"/>
<name>A0ABT6CK18_9SPHN</name>
<evidence type="ECO:0000313" key="8">
    <source>
        <dbReference type="EMBL" id="MDF8333618.1"/>
    </source>
</evidence>
<feature type="domain" description="Major facilitator superfamily (MFS) profile" evidence="7">
    <location>
        <begin position="25"/>
        <end position="517"/>
    </location>
</feature>
<feature type="transmembrane region" description="Helical" evidence="6">
    <location>
        <begin position="396"/>
        <end position="416"/>
    </location>
</feature>
<evidence type="ECO:0000256" key="3">
    <source>
        <dbReference type="ARBA" id="ARBA00022692"/>
    </source>
</evidence>
<feature type="transmembrane region" description="Helical" evidence="6">
    <location>
        <begin position="320"/>
        <end position="341"/>
    </location>
</feature>
<dbReference type="RefSeq" id="WP_277277476.1">
    <property type="nucleotide sequence ID" value="NZ_JAROCY010000008.1"/>
</dbReference>
<sequence>MVQATAGEPDRAGETAKADGYAWYALAVLVLVYMLNFIDRQLLTILAVDIKRDLGISDADFGFLYGTAFGVFYALFGIPLGKLADRWSRTGLLSLGLAVWSGMTALSGLAGNFWQLGAARVGVGVGEATAGPCAYSLLADYFPPRRRATAVAIFSSGIYLGGGVSLFIGTSIAMWWNSAFAVGMAPLGLAGWQAAFLAVGIPGVLLALWVRSLREPLRGRFEGLAEPAAVDPGREVWRGFVRDLGAIVPPFTLFVALRRGPAAGGVNALIAFSTAGAAIGLTIALGDPAQWAALGVGVYAVASWAISLRHDDREAFDAIWAAPAVVGINVGYGLMCAVTYASSAFGPLYAIESFGAPARTVALVVGGSAAAGGALGVIAGGAIGDRVAADGRHSRRVLVVIGALIASLAPYGLLLVTHSVTVLYWTVFPMWFVMSMALGSASGTIVNIVPARVRGTATAAFFLGATMIGLALGPYAAGRLSREFESLRTGLALILLALPPAVLFLGIAWRDLVRKER</sequence>
<accession>A0ABT6CK18</accession>
<feature type="transmembrane region" description="Helical" evidence="6">
    <location>
        <begin position="117"/>
        <end position="138"/>
    </location>
</feature>